<keyword evidence="1" id="KW-0732">Signal</keyword>
<proteinExistence type="predicted"/>
<name>A0A646QE15_9MYRI</name>
<dbReference type="EMBL" id="GHBY01000324">
    <property type="protein sequence ID" value="MUP40501.1"/>
    <property type="molecule type" value="Transcribed_RNA"/>
</dbReference>
<dbReference type="Gene3D" id="2.20.20.160">
    <property type="match status" value="2"/>
</dbReference>
<feature type="chain" id="PRO_5024934134" evidence="1">
    <location>
        <begin position="17"/>
        <end position="224"/>
    </location>
</feature>
<evidence type="ECO:0000256" key="1">
    <source>
        <dbReference type="SAM" id="SignalP"/>
    </source>
</evidence>
<dbReference type="AlphaFoldDB" id="A0A646QE15"/>
<sequence length="224" mass="25468">MFTLVLVFVPIAYLSSLRHVLEWEFVENQQEISERSFELPKCQKNSTCALIQKNAKGTYAAQSCECGGGNKCPLTWDSQDGHSITQGSDQYKFCEEAPRDLSPCDSTQTAVVMFIGMTNKNKIVEFSNVIYCFCPEHHVYENPEIKTEIKSSIKYKSMHFKCQKLDTCEEDQICGVGNLFQKNFVFEELCVCPDNLICPSNPDVARPTDHEGGRIEYKFLCPKN</sequence>
<reference evidence="2" key="1">
    <citation type="submission" date="2018-11" db="EMBL/GenBank/DDBJ databases">
        <title>Venom-gland transcriptomics and venom proteomics of the Florida green centipede (Hemiscolopendra marginata) reveal sex-based variation in a centipede venom.</title>
        <authorList>
            <person name="Nystrom G.S."/>
            <person name="Ward M.J."/>
            <person name="Ellsworth S.A."/>
            <person name="Rokyta D.R."/>
        </authorList>
    </citation>
    <scope>NUCLEOTIDE SEQUENCE</scope>
    <source>
        <tissue evidence="2">Venom gland</tissue>
    </source>
</reference>
<feature type="signal peptide" evidence="1">
    <location>
        <begin position="1"/>
        <end position="16"/>
    </location>
</feature>
<organism evidence="2">
    <name type="scientific">Hemiscolopendra marginata</name>
    <dbReference type="NCBI Taxonomy" id="943146"/>
    <lineage>
        <taxon>Eukaryota</taxon>
        <taxon>Metazoa</taxon>
        <taxon>Ecdysozoa</taxon>
        <taxon>Arthropoda</taxon>
        <taxon>Myriapoda</taxon>
        <taxon>Chilopoda</taxon>
        <taxon>Pleurostigmophora</taxon>
        <taxon>Scolopendromorpha</taxon>
        <taxon>Scolopendridae</taxon>
        <taxon>Hemiscolopendra</taxon>
    </lineage>
</organism>
<accession>A0A646QE15</accession>
<protein>
    <submittedName>
        <fullName evidence="2">SLPTX11</fullName>
    </submittedName>
</protein>
<evidence type="ECO:0000313" key="2">
    <source>
        <dbReference type="EMBL" id="MUP40501.1"/>
    </source>
</evidence>